<evidence type="ECO:0000256" key="2">
    <source>
        <dbReference type="ARBA" id="ARBA00008226"/>
    </source>
</evidence>
<feature type="binding site" evidence="14">
    <location>
        <position position="569"/>
    </location>
    <ligand>
        <name>Zn(2+)</name>
        <dbReference type="ChEBI" id="CHEBI:29105"/>
    </ligand>
</feature>
<keyword evidence="10 14" id="KW-0648">Protein biosynthesis</keyword>
<dbReference type="Pfam" id="PF02272">
    <property type="entry name" value="DHHA1"/>
    <property type="match status" value="1"/>
</dbReference>
<dbReference type="Pfam" id="PF01411">
    <property type="entry name" value="tRNA-synt_2c"/>
    <property type="match status" value="1"/>
</dbReference>
<dbReference type="Gene3D" id="3.10.310.40">
    <property type="match status" value="1"/>
</dbReference>
<dbReference type="EC" id="6.1.1.7" evidence="14"/>
<dbReference type="InterPro" id="IPR018165">
    <property type="entry name" value="Ala-tRNA-synth_IIc_core"/>
</dbReference>
<dbReference type="FunFam" id="3.30.980.10:FF:000004">
    <property type="entry name" value="Alanine--tRNA ligase, cytoplasmic"/>
    <property type="match status" value="1"/>
</dbReference>
<dbReference type="InterPro" id="IPR050058">
    <property type="entry name" value="Ala-tRNA_ligase"/>
</dbReference>
<keyword evidence="6 14" id="KW-0547">Nucleotide-binding</keyword>
<comment type="similarity">
    <text evidence="2 14">Belongs to the class-II aminoacyl-tRNA synthetase family.</text>
</comment>
<evidence type="ECO:0000256" key="12">
    <source>
        <dbReference type="ARBA" id="ARBA00024779"/>
    </source>
</evidence>
<dbReference type="PANTHER" id="PTHR11777:SF9">
    <property type="entry name" value="ALANINE--TRNA LIGASE, CYTOPLASMIC"/>
    <property type="match status" value="1"/>
</dbReference>
<dbReference type="FunFam" id="3.30.54.20:FF:000001">
    <property type="entry name" value="Alanine--tRNA ligase"/>
    <property type="match status" value="1"/>
</dbReference>
<dbReference type="GO" id="GO:0005524">
    <property type="term" value="F:ATP binding"/>
    <property type="evidence" value="ECO:0007669"/>
    <property type="project" value="UniProtKB-UniRule"/>
</dbReference>
<keyword evidence="9 14" id="KW-0694">RNA-binding</keyword>
<feature type="coiled-coil region" evidence="15">
    <location>
        <begin position="726"/>
        <end position="753"/>
    </location>
</feature>
<evidence type="ECO:0000256" key="1">
    <source>
        <dbReference type="ARBA" id="ARBA00004496"/>
    </source>
</evidence>
<dbReference type="OrthoDB" id="9803884at2"/>
<comment type="catalytic activity">
    <reaction evidence="13 14">
        <text>tRNA(Ala) + L-alanine + ATP = L-alanyl-tRNA(Ala) + AMP + diphosphate</text>
        <dbReference type="Rhea" id="RHEA:12540"/>
        <dbReference type="Rhea" id="RHEA-COMP:9657"/>
        <dbReference type="Rhea" id="RHEA-COMP:9923"/>
        <dbReference type="ChEBI" id="CHEBI:30616"/>
        <dbReference type="ChEBI" id="CHEBI:33019"/>
        <dbReference type="ChEBI" id="CHEBI:57972"/>
        <dbReference type="ChEBI" id="CHEBI:78442"/>
        <dbReference type="ChEBI" id="CHEBI:78497"/>
        <dbReference type="ChEBI" id="CHEBI:456215"/>
        <dbReference type="EC" id="6.1.1.7"/>
    </reaction>
</comment>
<dbReference type="NCBIfam" id="TIGR00344">
    <property type="entry name" value="alaS"/>
    <property type="match status" value="1"/>
</dbReference>
<dbReference type="Gene3D" id="3.30.930.10">
    <property type="entry name" value="Bira Bifunctional Protein, Domain 2"/>
    <property type="match status" value="1"/>
</dbReference>
<dbReference type="GO" id="GO:0008270">
    <property type="term" value="F:zinc ion binding"/>
    <property type="evidence" value="ECO:0007669"/>
    <property type="project" value="UniProtKB-UniRule"/>
</dbReference>
<evidence type="ECO:0000313" key="17">
    <source>
        <dbReference type="EMBL" id="QAT42862.1"/>
    </source>
</evidence>
<keyword evidence="3 14" id="KW-0820">tRNA-binding</keyword>
<evidence type="ECO:0000256" key="9">
    <source>
        <dbReference type="ARBA" id="ARBA00022884"/>
    </source>
</evidence>
<evidence type="ECO:0000313" key="18">
    <source>
        <dbReference type="Proteomes" id="UP000287601"/>
    </source>
</evidence>
<dbReference type="InterPro" id="IPR023033">
    <property type="entry name" value="Ala_tRNA_ligase_euk/bac"/>
</dbReference>
<evidence type="ECO:0000256" key="11">
    <source>
        <dbReference type="ARBA" id="ARBA00023146"/>
    </source>
</evidence>
<dbReference type="InterPro" id="IPR018164">
    <property type="entry name" value="Ala-tRNA-synth_IIc_N"/>
</dbReference>
<evidence type="ECO:0000256" key="4">
    <source>
        <dbReference type="ARBA" id="ARBA00022598"/>
    </source>
</evidence>
<dbReference type="KEGG" id="amij:EQM06_06220"/>
<dbReference type="AlphaFoldDB" id="A0A410PV88"/>
<dbReference type="Gene3D" id="3.30.980.10">
    <property type="entry name" value="Threonyl-trna Synthetase, Chain A, domain 2"/>
    <property type="match status" value="1"/>
</dbReference>
<dbReference type="InterPro" id="IPR018163">
    <property type="entry name" value="Thr/Ala-tRNA-synth_IIc_edit"/>
</dbReference>
<protein>
    <recommendedName>
        <fullName evidence="14">Alanine--tRNA ligase</fullName>
        <ecNumber evidence="14">6.1.1.7</ecNumber>
    </recommendedName>
    <alternativeName>
        <fullName evidence="14">Alanyl-tRNA synthetase</fullName>
        <shortName evidence="14">AlaRS</shortName>
    </alternativeName>
</protein>
<dbReference type="RefSeq" id="WP_128745511.1">
    <property type="nucleotide sequence ID" value="NZ_CP035281.1"/>
</dbReference>
<dbReference type="InterPro" id="IPR018162">
    <property type="entry name" value="Ala-tRNA-ligase_IIc_anticod-bd"/>
</dbReference>
<dbReference type="PRINTS" id="PR00980">
    <property type="entry name" value="TRNASYNTHALA"/>
</dbReference>
<keyword evidence="14" id="KW-0963">Cytoplasm</keyword>
<feature type="binding site" evidence="14">
    <location>
        <position position="667"/>
    </location>
    <ligand>
        <name>Zn(2+)</name>
        <dbReference type="ChEBI" id="CHEBI:29105"/>
    </ligand>
</feature>
<name>A0A410PV88_9FIRM</name>
<dbReference type="SUPFAM" id="SSF50447">
    <property type="entry name" value="Translation proteins"/>
    <property type="match status" value="1"/>
</dbReference>
<dbReference type="GO" id="GO:0006419">
    <property type="term" value="P:alanyl-tRNA aminoacylation"/>
    <property type="evidence" value="ECO:0007669"/>
    <property type="project" value="UniProtKB-UniRule"/>
</dbReference>
<evidence type="ECO:0000256" key="3">
    <source>
        <dbReference type="ARBA" id="ARBA00022555"/>
    </source>
</evidence>
<keyword evidence="7 14" id="KW-0862">Zinc</keyword>
<dbReference type="CDD" id="cd00673">
    <property type="entry name" value="AlaRS_core"/>
    <property type="match status" value="1"/>
</dbReference>
<evidence type="ECO:0000256" key="14">
    <source>
        <dbReference type="HAMAP-Rule" id="MF_00036"/>
    </source>
</evidence>
<dbReference type="FunFam" id="3.30.930.10:FF:000004">
    <property type="entry name" value="Alanine--tRNA ligase"/>
    <property type="match status" value="1"/>
</dbReference>
<feature type="binding site" evidence="14">
    <location>
        <position position="565"/>
    </location>
    <ligand>
        <name>Zn(2+)</name>
        <dbReference type="ChEBI" id="CHEBI:29105"/>
    </ligand>
</feature>
<dbReference type="Gene3D" id="6.10.250.550">
    <property type="match status" value="1"/>
</dbReference>
<dbReference type="GO" id="GO:0004813">
    <property type="term" value="F:alanine-tRNA ligase activity"/>
    <property type="evidence" value="ECO:0007669"/>
    <property type="project" value="UniProtKB-UniRule"/>
</dbReference>
<keyword evidence="18" id="KW-1185">Reference proteome</keyword>
<comment type="function">
    <text evidence="12 14">Catalyzes the attachment of alanine to tRNA(Ala) in a two-step reaction: alanine is first activated by ATP to form Ala-AMP and then transferred to the acceptor end of tRNA(Ala). Also edits incorrectly charged Ser-tRNA(Ala) and Gly-tRNA(Ala) via its editing domain.</text>
</comment>
<keyword evidence="4 14" id="KW-0436">Ligase</keyword>
<dbReference type="FunFam" id="2.40.30.130:FF:000001">
    <property type="entry name" value="Alanine--tRNA ligase"/>
    <property type="match status" value="1"/>
</dbReference>
<evidence type="ECO:0000259" key="16">
    <source>
        <dbReference type="PROSITE" id="PS50860"/>
    </source>
</evidence>
<comment type="subcellular location">
    <subcellularLocation>
        <location evidence="1 14">Cytoplasm</location>
    </subcellularLocation>
</comment>
<feature type="binding site" evidence="14">
    <location>
        <position position="671"/>
    </location>
    <ligand>
        <name>Zn(2+)</name>
        <dbReference type="ChEBI" id="CHEBI:29105"/>
    </ligand>
</feature>
<comment type="cofactor">
    <cofactor evidence="14">
        <name>Zn(2+)</name>
        <dbReference type="ChEBI" id="CHEBI:29105"/>
    </cofactor>
    <text evidence="14">Binds 1 zinc ion per subunit.</text>
</comment>
<evidence type="ECO:0000256" key="6">
    <source>
        <dbReference type="ARBA" id="ARBA00022741"/>
    </source>
</evidence>
<dbReference type="GO" id="GO:0005829">
    <property type="term" value="C:cytosol"/>
    <property type="evidence" value="ECO:0007669"/>
    <property type="project" value="TreeGrafter"/>
</dbReference>
<evidence type="ECO:0000256" key="13">
    <source>
        <dbReference type="ARBA" id="ARBA00048300"/>
    </source>
</evidence>
<dbReference type="InterPro" id="IPR012947">
    <property type="entry name" value="tRNA_SAD"/>
</dbReference>
<dbReference type="InterPro" id="IPR045864">
    <property type="entry name" value="aa-tRNA-synth_II/BPL/LPL"/>
</dbReference>
<dbReference type="InterPro" id="IPR002318">
    <property type="entry name" value="Ala-tRNA-lgiase_IIc"/>
</dbReference>
<dbReference type="InterPro" id="IPR003156">
    <property type="entry name" value="DHHA1_dom"/>
</dbReference>
<evidence type="ECO:0000256" key="7">
    <source>
        <dbReference type="ARBA" id="ARBA00022833"/>
    </source>
</evidence>
<evidence type="ECO:0000256" key="15">
    <source>
        <dbReference type="SAM" id="Coils"/>
    </source>
</evidence>
<dbReference type="Proteomes" id="UP000287601">
    <property type="component" value="Chromosome"/>
</dbReference>
<dbReference type="Gene3D" id="3.30.54.20">
    <property type="match status" value="1"/>
</dbReference>
<reference evidence="17 18" key="1">
    <citation type="submission" date="2019-01" db="EMBL/GenBank/DDBJ databases">
        <title>Draft genomes of a novel of Aminipila strains.</title>
        <authorList>
            <person name="Ma S."/>
        </authorList>
    </citation>
    <scope>NUCLEOTIDE SEQUENCE [LARGE SCALE GENOMIC DNA]</scope>
    <source>
        <strain evidence="18">JN-39</strain>
    </source>
</reference>
<gene>
    <name evidence="14 17" type="primary">alaS</name>
    <name evidence="17" type="ORF">EQM06_06220</name>
</gene>
<dbReference type="Pfam" id="PF07973">
    <property type="entry name" value="tRNA_SAD"/>
    <property type="match status" value="1"/>
</dbReference>
<dbReference type="GO" id="GO:0140096">
    <property type="term" value="F:catalytic activity, acting on a protein"/>
    <property type="evidence" value="ECO:0007669"/>
    <property type="project" value="UniProtKB-ARBA"/>
</dbReference>
<feature type="domain" description="Alanyl-transfer RNA synthetases family profile" evidence="16">
    <location>
        <begin position="4"/>
        <end position="710"/>
    </location>
</feature>
<keyword evidence="15" id="KW-0175">Coiled coil</keyword>
<dbReference type="SUPFAM" id="SSF55681">
    <property type="entry name" value="Class II aaRS and biotin synthetases"/>
    <property type="match status" value="1"/>
</dbReference>
<evidence type="ECO:0000256" key="5">
    <source>
        <dbReference type="ARBA" id="ARBA00022723"/>
    </source>
</evidence>
<dbReference type="GO" id="GO:0016740">
    <property type="term" value="F:transferase activity"/>
    <property type="evidence" value="ECO:0007669"/>
    <property type="project" value="UniProtKB-ARBA"/>
</dbReference>
<dbReference type="SUPFAM" id="SSF55186">
    <property type="entry name" value="ThrRS/AlaRS common domain"/>
    <property type="match status" value="1"/>
</dbReference>
<keyword evidence="5 14" id="KW-0479">Metal-binding</keyword>
<dbReference type="GO" id="GO:0002161">
    <property type="term" value="F:aminoacyl-tRNA deacylase activity"/>
    <property type="evidence" value="ECO:0007669"/>
    <property type="project" value="TreeGrafter"/>
</dbReference>
<evidence type="ECO:0000256" key="10">
    <source>
        <dbReference type="ARBA" id="ARBA00022917"/>
    </source>
</evidence>
<sequence length="874" mass="96727">MEKLGLNQIRETFQNFYVSKDHYKRKSFSLVPEKDKSLLIINSGMAPLKPYFAGLETPPSKRMTTCQKCIRTGDIDNVGMTARHGTFFEMLGSFSFGDYFKTESLTWGWEFITQVLKLPEDKIWATIYEDDEEAFGIWKNVIGMPEERIVRLGKEDNFWEIGTGPCGPCSEIYFDRGEEYGCGSPDCKPGCDCDRYVEFWNHVFTQFSRDEEGNYTNLAHPNIDTGMGLERLACIMQGVDSIFDVDTIKYILDAVVEKSGVTYGNGKYKTDVSIRIITDHIRSVTFMIADGIIPSNEGRGYVLRRLLRRAARHGKLLNIKGAFLAELSKKVIEVSGGAYPELEEKREYIYKIITIEEEKFSSTIDQGTAIIAEYVEALKKEGKTELSGENVFKLYDTYGFPLELTQEILSENGCTADIDGFNANMLHQKETARAARKSVDDDGWAEENLDFGSGSKTEFTGYEKTEDEGTVIGIFCNKTISQTAKVGEDARILLDRTPFYAESGGQIYDHGIVCNEHFTAEVIEVTKSQGNFAHKLNIVNGELKVGDKLKLFVDVPVRNHISRNHTATHLLQQALREVVGSHVHQAGSSVNAEGLRFDFNHYEAVTKEQLIAVEKIVNDKIMHFLPVTTEEMSMQDAVQSGATALFGEKYGDKVRVVSVGDFSKELCGGTHVANSGLIGAFKIVSESGVAAGVRRIEAITGLAIVNKLKEAEEVIDQAADVLKTNASGLLAKISSLSEEARVLRKELEEIKKNAISSSLDSILNEAKTIGDVKLLTKEFIDYDINDLRQISDDIKKSNKGYILVFAAQNGGKVTFMVSITDDLLEKGYHAGNMIKQIAAAAGGGGGGKADMAQAGAKDPSKIQEAFKVAESLIQ</sequence>
<dbReference type="SUPFAM" id="SSF101353">
    <property type="entry name" value="Putative anticodon-binding domain of alanyl-tRNA synthetase (AlaRS)"/>
    <property type="match status" value="1"/>
</dbReference>
<evidence type="ECO:0000256" key="8">
    <source>
        <dbReference type="ARBA" id="ARBA00022840"/>
    </source>
</evidence>
<dbReference type="SMART" id="SM00863">
    <property type="entry name" value="tRNA_SAD"/>
    <property type="match status" value="1"/>
</dbReference>
<dbReference type="HAMAP" id="MF_00036_B">
    <property type="entry name" value="Ala_tRNA_synth_B"/>
    <property type="match status" value="1"/>
</dbReference>
<accession>A0A410PV88</accession>
<keyword evidence="11 14" id="KW-0030">Aminoacyl-tRNA synthetase</keyword>
<dbReference type="Gene3D" id="2.40.30.130">
    <property type="match status" value="1"/>
</dbReference>
<dbReference type="InterPro" id="IPR009000">
    <property type="entry name" value="Transl_B-barrel_sf"/>
</dbReference>
<keyword evidence="8 14" id="KW-0067">ATP-binding</keyword>
<dbReference type="FunFam" id="3.10.310.40:FF:000001">
    <property type="entry name" value="Alanine--tRNA ligase"/>
    <property type="match status" value="1"/>
</dbReference>
<proteinExistence type="inferred from homology"/>
<dbReference type="GO" id="GO:0000049">
    <property type="term" value="F:tRNA binding"/>
    <property type="evidence" value="ECO:0007669"/>
    <property type="project" value="UniProtKB-KW"/>
</dbReference>
<comment type="domain">
    <text evidence="14">Consists of three domains; the N-terminal catalytic domain, the editing domain and the C-terminal C-Ala domain. The editing domain removes incorrectly charged amino acids, while the C-Ala domain, along with tRNA(Ala), serves as a bridge to cooperatively bring together the editing and aminoacylation centers thus stimulating deacylation of misacylated tRNAs.</text>
</comment>
<organism evidence="17 18">
    <name type="scientific">Aminipila luticellarii</name>
    <dbReference type="NCBI Taxonomy" id="2507160"/>
    <lineage>
        <taxon>Bacteria</taxon>
        <taxon>Bacillati</taxon>
        <taxon>Bacillota</taxon>
        <taxon>Clostridia</taxon>
        <taxon>Peptostreptococcales</taxon>
        <taxon>Anaerovoracaceae</taxon>
        <taxon>Aminipila</taxon>
    </lineage>
</organism>
<dbReference type="EMBL" id="CP035281">
    <property type="protein sequence ID" value="QAT42862.1"/>
    <property type="molecule type" value="Genomic_DNA"/>
</dbReference>
<dbReference type="PANTHER" id="PTHR11777">
    <property type="entry name" value="ALANYL-TRNA SYNTHETASE"/>
    <property type="match status" value="1"/>
</dbReference>
<dbReference type="PROSITE" id="PS50860">
    <property type="entry name" value="AA_TRNA_LIGASE_II_ALA"/>
    <property type="match status" value="1"/>
</dbReference>